<feature type="transmembrane region" description="Helical" evidence="1">
    <location>
        <begin position="88"/>
        <end position="109"/>
    </location>
</feature>
<organism evidence="2 3">
    <name type="scientific">Caballeronia humi</name>
    <dbReference type="NCBI Taxonomy" id="326474"/>
    <lineage>
        <taxon>Bacteria</taxon>
        <taxon>Pseudomonadati</taxon>
        <taxon>Pseudomonadota</taxon>
        <taxon>Betaproteobacteria</taxon>
        <taxon>Burkholderiales</taxon>
        <taxon>Burkholderiaceae</taxon>
        <taxon>Caballeronia</taxon>
    </lineage>
</organism>
<sequence length="119" mass="12868">MVAAIAFGDALFVSSSSFDFAMTLVAAVVHLTLSVCFALMLALVVAQFKFDSSVPMASVVGAIFGLLLYVFNFYVVTRAFPWFAYARGWVTCLLNVAFGVIAAITYLRLARQHAAAAER</sequence>
<dbReference type="STRING" id="326474.AWB65_06882"/>
<feature type="transmembrane region" description="Helical" evidence="1">
    <location>
        <begin position="57"/>
        <end position="76"/>
    </location>
</feature>
<comment type="caution">
    <text evidence="2">The sequence shown here is derived from an EMBL/GenBank/DDBJ whole genome shotgun (WGS) entry which is preliminary data.</text>
</comment>
<evidence type="ECO:0000313" key="3">
    <source>
        <dbReference type="Proteomes" id="UP000054977"/>
    </source>
</evidence>
<dbReference type="EMBL" id="FCNW02000159">
    <property type="protein sequence ID" value="SAL69982.1"/>
    <property type="molecule type" value="Genomic_DNA"/>
</dbReference>
<protein>
    <submittedName>
        <fullName evidence="2">Sodium:proline symporter</fullName>
    </submittedName>
</protein>
<proteinExistence type="predicted"/>
<keyword evidence="1" id="KW-0812">Transmembrane</keyword>
<keyword evidence="1" id="KW-1133">Transmembrane helix</keyword>
<reference evidence="2" key="1">
    <citation type="submission" date="2016-01" db="EMBL/GenBank/DDBJ databases">
        <authorList>
            <person name="Peeters C."/>
        </authorList>
    </citation>
    <scope>NUCLEOTIDE SEQUENCE [LARGE SCALE GENOMIC DNA]</scope>
    <source>
        <strain evidence="2">LMG 22934</strain>
    </source>
</reference>
<dbReference type="AlphaFoldDB" id="A0A158JM62"/>
<keyword evidence="1" id="KW-0472">Membrane</keyword>
<keyword evidence="3" id="KW-1185">Reference proteome</keyword>
<evidence type="ECO:0000313" key="2">
    <source>
        <dbReference type="EMBL" id="SAL69982.1"/>
    </source>
</evidence>
<gene>
    <name evidence="2" type="ORF">AWB65_06882</name>
</gene>
<accession>A0A158JM62</accession>
<name>A0A158JM62_9BURK</name>
<evidence type="ECO:0000256" key="1">
    <source>
        <dbReference type="SAM" id="Phobius"/>
    </source>
</evidence>
<dbReference type="Proteomes" id="UP000054977">
    <property type="component" value="Unassembled WGS sequence"/>
</dbReference>
<feature type="transmembrane region" description="Helical" evidence="1">
    <location>
        <begin position="20"/>
        <end position="45"/>
    </location>
</feature>